<dbReference type="GO" id="GO:0033735">
    <property type="term" value="F:aspartate dehydrogenase [NAD(P)+] activity"/>
    <property type="evidence" value="ECO:0007669"/>
    <property type="project" value="InterPro"/>
</dbReference>
<name>A0A0S4IYU7_BODSA</name>
<dbReference type="InterPro" id="IPR036291">
    <property type="entry name" value="NAD(P)-bd_dom_sf"/>
</dbReference>
<dbReference type="GO" id="GO:0050661">
    <property type="term" value="F:NADP binding"/>
    <property type="evidence" value="ECO:0007669"/>
    <property type="project" value="InterPro"/>
</dbReference>
<dbReference type="VEuPathDB" id="TriTrypDB:BSAL_69370"/>
<dbReference type="Gene3D" id="3.40.50.720">
    <property type="entry name" value="NAD(P)-binding Rossmann-like Domain"/>
    <property type="match status" value="1"/>
</dbReference>
<evidence type="ECO:0000313" key="6">
    <source>
        <dbReference type="Proteomes" id="UP000051952"/>
    </source>
</evidence>
<dbReference type="Pfam" id="PF01958">
    <property type="entry name" value="Asp_DH_C"/>
    <property type="match status" value="1"/>
</dbReference>
<evidence type="ECO:0000313" key="5">
    <source>
        <dbReference type="EMBL" id="CUG00746.1"/>
    </source>
</evidence>
<dbReference type="Pfam" id="PF03447">
    <property type="entry name" value="NAD_binding_3"/>
    <property type="match status" value="1"/>
</dbReference>
<reference evidence="6" key="1">
    <citation type="submission" date="2015-09" db="EMBL/GenBank/DDBJ databases">
        <authorList>
            <consortium name="Pathogen Informatics"/>
        </authorList>
    </citation>
    <scope>NUCLEOTIDE SEQUENCE [LARGE SCALE GENOMIC DNA]</scope>
    <source>
        <strain evidence="6">Lake Konstanz</strain>
    </source>
</reference>
<proteinExistence type="inferred from homology"/>
<dbReference type="Gene3D" id="3.30.360.10">
    <property type="entry name" value="Dihydrodipicolinate Reductase, domain 2"/>
    <property type="match status" value="1"/>
</dbReference>
<evidence type="ECO:0000256" key="1">
    <source>
        <dbReference type="ARBA" id="ARBA00008331"/>
    </source>
</evidence>
<feature type="domain" description="Aspartate/homoserine dehydrogenase NAD-binding" evidence="4">
    <location>
        <begin position="35"/>
        <end position="149"/>
    </location>
</feature>
<dbReference type="PANTHER" id="PTHR31873:SF6">
    <property type="entry name" value="ASPARTATE DEHYDROGENASE DOMAIN-CONTAINING PROTEIN"/>
    <property type="match status" value="1"/>
</dbReference>
<keyword evidence="6" id="KW-1185">Reference proteome</keyword>
<dbReference type="PANTHER" id="PTHR31873">
    <property type="entry name" value="L-ASPARTATE DEHYDROGENASE-RELATED"/>
    <property type="match status" value="1"/>
</dbReference>
<dbReference type="InterPro" id="IPR005106">
    <property type="entry name" value="Asp/hSer_DH_NAD-bd"/>
</dbReference>
<evidence type="ECO:0000259" key="4">
    <source>
        <dbReference type="Pfam" id="PF03447"/>
    </source>
</evidence>
<sequence>MNVNFCCSSFRTVVNSLRMDRPIPSSTKCKVGILGFGLIGQYIARRLLDTAHPQFIGDTAELTFVWNRTASKLRGPACLEAIDCEIPESSILEDLDNMETQFPIVDVIVEVAHPNIYVTHGERLLRHSSVYVGSPTAFANREVFERLKTLVIPGHALYFPSGALWGATDVLKMGNMKTLAQVSITMRKPPHSFRLEEPLQSALKAYTDLLDNPETRDDAPSSFTLYDGPVRGICPLAPNNVNTMACLAVASGEELGFDLCRGILVADATVAAHIIDITIKGKPIPGRDDVFEVTTRRFNPCDPNQVTATATYPSFLASLKNIIAKGEFLKSEGGVQFV</sequence>
<dbReference type="OrthoDB" id="4310724at2759"/>
<dbReference type="InterPro" id="IPR002811">
    <property type="entry name" value="Asp_DH"/>
</dbReference>
<evidence type="ECO:0000256" key="2">
    <source>
        <dbReference type="ARBA" id="ARBA00020169"/>
    </source>
</evidence>
<feature type="domain" description="Aspartate dehydrogenase" evidence="3">
    <location>
        <begin position="223"/>
        <end position="312"/>
    </location>
</feature>
<accession>A0A0S4IYU7</accession>
<dbReference type="AlphaFoldDB" id="A0A0S4IYU7"/>
<dbReference type="SUPFAM" id="SSF51735">
    <property type="entry name" value="NAD(P)-binding Rossmann-fold domains"/>
    <property type="match status" value="1"/>
</dbReference>
<protein>
    <recommendedName>
        <fullName evidence="2">Aspartate dehydrogenase domain-containing protein</fullName>
    </recommendedName>
</protein>
<comment type="similarity">
    <text evidence="1">Belongs to the L-aspartate dehydrogenase family.</text>
</comment>
<dbReference type="GO" id="GO:0009435">
    <property type="term" value="P:NAD+ biosynthetic process"/>
    <property type="evidence" value="ECO:0007669"/>
    <property type="project" value="InterPro"/>
</dbReference>
<organism evidence="5 6">
    <name type="scientific">Bodo saltans</name>
    <name type="common">Flagellated protozoan</name>
    <dbReference type="NCBI Taxonomy" id="75058"/>
    <lineage>
        <taxon>Eukaryota</taxon>
        <taxon>Discoba</taxon>
        <taxon>Euglenozoa</taxon>
        <taxon>Kinetoplastea</taxon>
        <taxon>Metakinetoplastina</taxon>
        <taxon>Eubodonida</taxon>
        <taxon>Bodonidae</taxon>
        <taxon>Bodo</taxon>
    </lineage>
</organism>
<evidence type="ECO:0000259" key="3">
    <source>
        <dbReference type="Pfam" id="PF01958"/>
    </source>
</evidence>
<dbReference type="Proteomes" id="UP000051952">
    <property type="component" value="Unassembled WGS sequence"/>
</dbReference>
<gene>
    <name evidence="5" type="ORF">BSAL_69370</name>
</gene>
<dbReference type="EMBL" id="CYKH01000488">
    <property type="protein sequence ID" value="CUG00746.1"/>
    <property type="molecule type" value="Genomic_DNA"/>
</dbReference>
<dbReference type="SUPFAM" id="SSF55347">
    <property type="entry name" value="Glyceraldehyde-3-phosphate dehydrogenase-like, C-terminal domain"/>
    <property type="match status" value="1"/>
</dbReference>